<dbReference type="GO" id="GO:0005881">
    <property type="term" value="C:cytoplasmic microtubule"/>
    <property type="evidence" value="ECO:0007669"/>
    <property type="project" value="TreeGrafter"/>
</dbReference>
<accession>A0A507EV90</accession>
<dbReference type="PANTHER" id="PTHR21490:SF2">
    <property type="entry name" value="ENKURIN DOMAIN-CONTAINING PROTEIN 1"/>
    <property type="match status" value="1"/>
</dbReference>
<evidence type="ECO:0000256" key="3">
    <source>
        <dbReference type="ARBA" id="ARBA00022490"/>
    </source>
</evidence>
<evidence type="ECO:0000313" key="9">
    <source>
        <dbReference type="Proteomes" id="UP000320333"/>
    </source>
</evidence>
<name>A0A507EV90_9FUNG</name>
<feature type="region of interest" description="Disordered" evidence="6">
    <location>
        <begin position="201"/>
        <end position="220"/>
    </location>
</feature>
<evidence type="ECO:0000256" key="2">
    <source>
        <dbReference type="ARBA" id="ARBA00004245"/>
    </source>
</evidence>
<evidence type="ECO:0000256" key="4">
    <source>
        <dbReference type="ARBA" id="ARBA00023212"/>
    </source>
</evidence>
<evidence type="ECO:0000259" key="7">
    <source>
        <dbReference type="PROSITE" id="PS51665"/>
    </source>
</evidence>
<keyword evidence="3" id="KW-0963">Cytoplasm</keyword>
<keyword evidence="5" id="KW-0966">Cell projection</keyword>
<reference evidence="8 9" key="1">
    <citation type="journal article" date="2019" name="Sci. Rep.">
        <title>Comparative genomics of chytrid fungi reveal insights into the obligate biotrophic and pathogenic lifestyle of Synchytrium endobioticum.</title>
        <authorList>
            <person name="van de Vossenberg B.T.L.H."/>
            <person name="Warris S."/>
            <person name="Nguyen H.D.T."/>
            <person name="van Gent-Pelzer M.P.E."/>
            <person name="Joly D.L."/>
            <person name="van de Geest H.C."/>
            <person name="Bonants P.J.M."/>
            <person name="Smith D.S."/>
            <person name="Levesque C.A."/>
            <person name="van der Lee T.A.J."/>
        </authorList>
    </citation>
    <scope>NUCLEOTIDE SEQUENCE [LARGE SCALE GENOMIC DNA]</scope>
    <source>
        <strain evidence="8 9">CBS 675.73</strain>
    </source>
</reference>
<feature type="compositionally biased region" description="Polar residues" evidence="6">
    <location>
        <begin position="166"/>
        <end position="194"/>
    </location>
</feature>
<feature type="domain" description="Enkurin" evidence="7">
    <location>
        <begin position="234"/>
        <end position="326"/>
    </location>
</feature>
<dbReference type="AlphaFoldDB" id="A0A507EV90"/>
<feature type="region of interest" description="Disordered" evidence="6">
    <location>
        <begin position="137"/>
        <end position="194"/>
    </location>
</feature>
<feature type="compositionally biased region" description="Low complexity" evidence="6">
    <location>
        <begin position="153"/>
        <end position="165"/>
    </location>
</feature>
<evidence type="ECO:0000256" key="5">
    <source>
        <dbReference type="ARBA" id="ARBA00023273"/>
    </source>
</evidence>
<comment type="caution">
    <text evidence="8">The sequence shown here is derived from an EMBL/GenBank/DDBJ whole genome shotgun (WGS) entry which is preliminary data.</text>
</comment>
<dbReference type="STRING" id="246404.A0A507EV90"/>
<dbReference type="PANTHER" id="PTHR21490">
    <property type="entry name" value="ENKURIN-RELATED"/>
    <property type="match status" value="1"/>
</dbReference>
<gene>
    <name evidence="8" type="ORF">CcCBS67573_g07600</name>
</gene>
<keyword evidence="9" id="KW-1185">Reference proteome</keyword>
<evidence type="ECO:0000256" key="1">
    <source>
        <dbReference type="ARBA" id="ARBA00004138"/>
    </source>
</evidence>
<sequence>MLRSSSSATSSKQTTLPPLTSNGLKHRPGSGASSASAQSKASDAAAICRRNNTDARNIKWRQMSGTAVGMALKPSRGLRDDIVFAGGKPKDHLRENYRRLKDMQKDMKALEIQLQEKAKPPPVPFKMKKFEHVQAKLSTHRPSGVGMSQREFQSASDGASDGSSQYNQSRPSTADSSNRAPSLASHGSTTSSRNYIHLNAIKAKEPKLKQSNSDLSQEVKRSTKMGELPKYLLDRKMEWAEREKERLDALKRECIPKGMKLIPDQERIDTLNFLKDTQQKLLTELSHFALVVESAKLQKRRSALEKKLCEIEEAIGVFSRKKVYVNADVDADSAAQF</sequence>
<feature type="region of interest" description="Disordered" evidence="6">
    <location>
        <begin position="1"/>
        <end position="60"/>
    </location>
</feature>
<feature type="compositionally biased region" description="Low complexity" evidence="6">
    <location>
        <begin position="30"/>
        <end position="46"/>
    </location>
</feature>
<dbReference type="GO" id="GO:0005929">
    <property type="term" value="C:cilium"/>
    <property type="evidence" value="ECO:0007669"/>
    <property type="project" value="UniProtKB-SubCell"/>
</dbReference>
<proteinExistence type="predicted"/>
<dbReference type="OrthoDB" id="10264920at2759"/>
<dbReference type="PROSITE" id="PS51665">
    <property type="entry name" value="ENKURIN"/>
    <property type="match status" value="1"/>
</dbReference>
<protein>
    <recommendedName>
        <fullName evidence="7">Enkurin domain-containing protein</fullName>
    </recommendedName>
</protein>
<comment type="subcellular location">
    <subcellularLocation>
        <location evidence="1">Cell projection</location>
        <location evidence="1">Cilium</location>
    </subcellularLocation>
    <subcellularLocation>
        <location evidence="2">Cytoplasm</location>
        <location evidence="2">Cytoskeleton</location>
    </subcellularLocation>
</comment>
<dbReference type="EMBL" id="QEAP01000411">
    <property type="protein sequence ID" value="TPX67146.1"/>
    <property type="molecule type" value="Genomic_DNA"/>
</dbReference>
<evidence type="ECO:0000256" key="6">
    <source>
        <dbReference type="SAM" id="MobiDB-lite"/>
    </source>
</evidence>
<dbReference type="InterPro" id="IPR027012">
    <property type="entry name" value="Enkurin_dom"/>
</dbReference>
<dbReference type="Pfam" id="PF13864">
    <property type="entry name" value="Enkurin"/>
    <property type="match status" value="1"/>
</dbReference>
<evidence type="ECO:0000313" key="8">
    <source>
        <dbReference type="EMBL" id="TPX67146.1"/>
    </source>
</evidence>
<dbReference type="Proteomes" id="UP000320333">
    <property type="component" value="Unassembled WGS sequence"/>
</dbReference>
<keyword evidence="4" id="KW-0206">Cytoskeleton</keyword>
<dbReference type="InterPro" id="IPR052102">
    <property type="entry name" value="Enkurin_domain-protein"/>
</dbReference>
<feature type="compositionally biased region" description="Polar residues" evidence="6">
    <location>
        <begin position="12"/>
        <end position="23"/>
    </location>
</feature>
<organism evidence="8 9">
    <name type="scientific">Chytriomyces confervae</name>
    <dbReference type="NCBI Taxonomy" id="246404"/>
    <lineage>
        <taxon>Eukaryota</taxon>
        <taxon>Fungi</taxon>
        <taxon>Fungi incertae sedis</taxon>
        <taxon>Chytridiomycota</taxon>
        <taxon>Chytridiomycota incertae sedis</taxon>
        <taxon>Chytridiomycetes</taxon>
        <taxon>Chytridiales</taxon>
        <taxon>Chytriomycetaceae</taxon>
        <taxon>Chytriomyces</taxon>
    </lineage>
</organism>
<feature type="compositionally biased region" description="Low complexity" evidence="6">
    <location>
        <begin position="1"/>
        <end position="11"/>
    </location>
</feature>